<accession>A0A1V4IPH0</accession>
<dbReference type="STRING" id="1450648.CLORY_20000"/>
<protein>
    <submittedName>
        <fullName evidence="4">2-isopropylmalate synthase</fullName>
        <ecNumber evidence="4">2.3.3.13</ecNumber>
    </submittedName>
</protein>
<keyword evidence="1 2" id="KW-0808">Transferase</keyword>
<dbReference type="EC" id="2.3.3.13" evidence="4"/>
<dbReference type="OrthoDB" id="9804858at2"/>
<dbReference type="EMBL" id="MZGV01000018">
    <property type="protein sequence ID" value="OPJ61908.1"/>
    <property type="molecule type" value="Genomic_DNA"/>
</dbReference>
<keyword evidence="5" id="KW-1185">Reference proteome</keyword>
<dbReference type="PROSITE" id="PS00816">
    <property type="entry name" value="AIPM_HOMOCIT_SYNTH_2"/>
    <property type="match status" value="1"/>
</dbReference>
<dbReference type="InterPro" id="IPR013785">
    <property type="entry name" value="Aldolase_TIM"/>
</dbReference>
<dbReference type="InterPro" id="IPR002034">
    <property type="entry name" value="AIPM/Hcit_synth_CS"/>
</dbReference>
<evidence type="ECO:0000259" key="3">
    <source>
        <dbReference type="PROSITE" id="PS50991"/>
    </source>
</evidence>
<evidence type="ECO:0000313" key="5">
    <source>
        <dbReference type="Proteomes" id="UP000190080"/>
    </source>
</evidence>
<gene>
    <name evidence="4" type="primary">leuA_1</name>
    <name evidence="4" type="ORF">CLORY_20000</name>
</gene>
<dbReference type="AlphaFoldDB" id="A0A1V4IPH0"/>
<organism evidence="4 5">
    <name type="scientific">Clostridium oryzae</name>
    <dbReference type="NCBI Taxonomy" id="1450648"/>
    <lineage>
        <taxon>Bacteria</taxon>
        <taxon>Bacillati</taxon>
        <taxon>Bacillota</taxon>
        <taxon>Clostridia</taxon>
        <taxon>Eubacteriales</taxon>
        <taxon>Clostridiaceae</taxon>
        <taxon>Clostridium</taxon>
    </lineage>
</organism>
<feature type="domain" description="Pyruvate carboxyltransferase" evidence="3">
    <location>
        <begin position="3"/>
        <end position="241"/>
    </location>
</feature>
<comment type="similarity">
    <text evidence="2">Belongs to the alpha-IPM synthase/homocitrate synthase family.</text>
</comment>
<keyword evidence="4" id="KW-0012">Acyltransferase</keyword>
<dbReference type="SUPFAM" id="SSF51569">
    <property type="entry name" value="Aldolase"/>
    <property type="match status" value="1"/>
</dbReference>
<dbReference type="PANTHER" id="PTHR42880">
    <property type="entry name" value="HOMOCITRATE SYNTHASE"/>
    <property type="match status" value="1"/>
</dbReference>
<dbReference type="Proteomes" id="UP000190080">
    <property type="component" value="Unassembled WGS sequence"/>
</dbReference>
<dbReference type="PROSITE" id="PS50991">
    <property type="entry name" value="PYR_CT"/>
    <property type="match status" value="1"/>
</dbReference>
<dbReference type="PROSITE" id="PS00815">
    <property type="entry name" value="AIPM_HOMOCIT_SYNTH_1"/>
    <property type="match status" value="1"/>
</dbReference>
<reference evidence="4 5" key="1">
    <citation type="submission" date="2017-03" db="EMBL/GenBank/DDBJ databases">
        <title>Genome sequence of Clostridium oryzae DSM 28571.</title>
        <authorList>
            <person name="Poehlein A."/>
            <person name="Daniel R."/>
        </authorList>
    </citation>
    <scope>NUCLEOTIDE SEQUENCE [LARGE SCALE GENOMIC DNA]</scope>
    <source>
        <strain evidence="4 5">DSM 28571</strain>
    </source>
</reference>
<evidence type="ECO:0000256" key="2">
    <source>
        <dbReference type="RuleBase" id="RU003523"/>
    </source>
</evidence>
<dbReference type="RefSeq" id="WP_079423839.1">
    <property type="nucleotide sequence ID" value="NZ_MZGV01000018.1"/>
</dbReference>
<dbReference type="Gene3D" id="3.20.20.70">
    <property type="entry name" value="Aldolase class I"/>
    <property type="match status" value="1"/>
</dbReference>
<proteinExistence type="inferred from homology"/>
<dbReference type="Pfam" id="PF00682">
    <property type="entry name" value="HMGL-like"/>
    <property type="match status" value="1"/>
</dbReference>
<evidence type="ECO:0000256" key="1">
    <source>
        <dbReference type="ARBA" id="ARBA00022679"/>
    </source>
</evidence>
<evidence type="ECO:0000313" key="4">
    <source>
        <dbReference type="EMBL" id="OPJ61908.1"/>
    </source>
</evidence>
<dbReference type="GO" id="GO:0003852">
    <property type="term" value="F:2-isopropylmalate synthase activity"/>
    <property type="evidence" value="ECO:0007669"/>
    <property type="project" value="UniProtKB-EC"/>
</dbReference>
<sequence length="241" mass="27127">MKCRIVDTTLRDGEQMPGIAFNQEEKIRIARYLDSLDIYQIEAGTPAMGGEEKESIRSIAKLGLKSKIAAWNRVNIEDIKHSMDCYVDIIHVSVPTSEIQINRKISKDRRWVLHNIEKCIDYVLNQKFDISVGFEDASRADQTFIGELTKLCRAMGVSQIRYADTLGIMTPAKTYETIKRILDENDIDLEFHGHNDFGMAQANTLAAISAGAKYVDCTLGGIGERTGNCDYDKLIINMDLL</sequence>
<dbReference type="InterPro" id="IPR000891">
    <property type="entry name" value="PYR_CT"/>
</dbReference>
<dbReference type="PANTHER" id="PTHR42880:SF1">
    <property type="entry name" value="ISOPROPYLMALATE_HOMOCITRATE_CITRAMALATE SYNTHASE FAMILY PROTEIN"/>
    <property type="match status" value="1"/>
</dbReference>
<comment type="caution">
    <text evidence="4">The sequence shown here is derived from an EMBL/GenBank/DDBJ whole genome shotgun (WGS) entry which is preliminary data.</text>
</comment>
<name>A0A1V4IPH0_9CLOT</name>
<dbReference type="GO" id="GO:0019752">
    <property type="term" value="P:carboxylic acid metabolic process"/>
    <property type="evidence" value="ECO:0007669"/>
    <property type="project" value="InterPro"/>
</dbReference>